<organism evidence="1">
    <name type="scientific">marine sediment metagenome</name>
    <dbReference type="NCBI Taxonomy" id="412755"/>
    <lineage>
        <taxon>unclassified sequences</taxon>
        <taxon>metagenomes</taxon>
        <taxon>ecological metagenomes</taxon>
    </lineage>
</organism>
<comment type="caution">
    <text evidence="1">The sequence shown here is derived from an EMBL/GenBank/DDBJ whole genome shotgun (WGS) entry which is preliminary data.</text>
</comment>
<protein>
    <submittedName>
        <fullName evidence="1">Uncharacterized protein</fullName>
    </submittedName>
</protein>
<reference evidence="1" key="1">
    <citation type="journal article" date="2015" name="Nature">
        <title>Complex archaea that bridge the gap between prokaryotes and eukaryotes.</title>
        <authorList>
            <person name="Spang A."/>
            <person name="Saw J.H."/>
            <person name="Jorgensen S.L."/>
            <person name="Zaremba-Niedzwiedzka K."/>
            <person name="Martijn J."/>
            <person name="Lind A.E."/>
            <person name="van Eijk R."/>
            <person name="Schleper C."/>
            <person name="Guy L."/>
            <person name="Ettema T.J."/>
        </authorList>
    </citation>
    <scope>NUCLEOTIDE SEQUENCE</scope>
</reference>
<gene>
    <name evidence="1" type="ORF">LCGC14_3040070</name>
</gene>
<accession>A0A0F8YXX8</accession>
<proteinExistence type="predicted"/>
<dbReference type="EMBL" id="LAZR01063759">
    <property type="protein sequence ID" value="KKK58869.1"/>
    <property type="molecule type" value="Genomic_DNA"/>
</dbReference>
<dbReference type="AlphaFoldDB" id="A0A0F8YXX8"/>
<evidence type="ECO:0000313" key="1">
    <source>
        <dbReference type="EMBL" id="KKK58869.1"/>
    </source>
</evidence>
<name>A0A0F8YXX8_9ZZZZ</name>
<sequence>MTVTISKGFDIKINNGTTSKQFRLFGEDGIKAWTVEELAPNPNIFSELQAAEGLPPTIDLPFIMNDWSLGVGVDRFGPNFAQPGHVLRYADGHGIDTTEPGLIKHGPLAAAVGDVDLAVIRYVLFLNKVWIITSESLYDWDGTTLTLRWDADGSGIVIRDMESFGSNLVLATDESDVYRITNGSTFPPTSKTLTSLAGTQSPSKLFTIQGASNPILVMALNNNTFTTTADPT</sequence>
<feature type="non-terminal residue" evidence="1">
    <location>
        <position position="232"/>
    </location>
</feature>